<dbReference type="Proteomes" id="UP001396898">
    <property type="component" value="Unassembled WGS sequence"/>
</dbReference>
<name>A0ABR1SAI1_9PEZI</name>
<feature type="transmembrane region" description="Helical" evidence="7">
    <location>
        <begin position="7"/>
        <end position="25"/>
    </location>
</feature>
<evidence type="ECO:0000256" key="6">
    <source>
        <dbReference type="RuleBase" id="RU000461"/>
    </source>
</evidence>
<comment type="caution">
    <text evidence="8">The sequence shown here is derived from an EMBL/GenBank/DDBJ whole genome shotgun (WGS) entry which is preliminary data.</text>
</comment>
<dbReference type="InterPro" id="IPR036396">
    <property type="entry name" value="Cyt_P450_sf"/>
</dbReference>
<dbReference type="PANTHER" id="PTHR24305:SF232">
    <property type="entry name" value="P450, PUTATIVE (EUROFUNG)-RELATED"/>
    <property type="match status" value="1"/>
</dbReference>
<dbReference type="InterPro" id="IPR001128">
    <property type="entry name" value="Cyt_P450"/>
</dbReference>
<keyword evidence="5 6" id="KW-0408">Iron</keyword>
<dbReference type="SUPFAM" id="SSF48264">
    <property type="entry name" value="Cytochrome P450"/>
    <property type="match status" value="1"/>
</dbReference>
<keyword evidence="7" id="KW-0472">Membrane</keyword>
<accession>A0ABR1SAI1</accession>
<sequence length="571" mass="64288">MLYSLTGFLLVALVALIIIGWYKLYPTPYPGIPYNKNSVTRILGDIPDLMSVVQKNNEFSDSVFTITTQKLGTPIAQLLLPGFQKPIIVLEDPREIEDIVFRRNKEFDKAPMALDMIAPMFPRASLSQYTTPELREQKRLWVDVMGADFLQKAAAPNIHKVTLELLDLWRLKTSTTCKSQPFDVHDDLQNAMLDAIWVAVIGEEAGTTRHEIRKMRQQLSGGKAAETDPQDRDAPAAGFLKEEIVYIADTIARNSRSPAPQWAQKLETFTPRYRNFRRTVTSKISQAMRKAVDRYQRLEVGQLEADELDTCMMDLVLRRQVAEAKKTHKPMTDPTKDQHMLDEMFAMLVGGHDSTANALTWFVRYMEAFPGVQVELREALRNAFPTSQPGVDEILGTDIPYLDATCEENFRLGGVVKANLRQAITDTEVLGCPIPKGAQIMMNYHLNRSPVPVDESKRTAGARAAVEKSGDGFESRAGNDLACFEPRRWLVRDEATGKEVFDSRALVSLAFGGGYRGCAGRKLASMEFRIVVVLLVLNFEIRELPQEYTSMSATEKLFRKPDVSYAKLRAL</sequence>
<comment type="cofactor">
    <cofactor evidence="1">
        <name>heme</name>
        <dbReference type="ChEBI" id="CHEBI:30413"/>
    </cofactor>
</comment>
<dbReference type="EMBL" id="JAQQWI010000007">
    <property type="protein sequence ID" value="KAK8028348.1"/>
    <property type="molecule type" value="Genomic_DNA"/>
</dbReference>
<keyword evidence="3 6" id="KW-0349">Heme</keyword>
<evidence type="ECO:0000256" key="5">
    <source>
        <dbReference type="ARBA" id="ARBA00023004"/>
    </source>
</evidence>
<evidence type="ECO:0000256" key="7">
    <source>
        <dbReference type="SAM" id="Phobius"/>
    </source>
</evidence>
<reference evidence="8 9" key="1">
    <citation type="submission" date="2023-01" db="EMBL/GenBank/DDBJ databases">
        <title>Analysis of 21 Apiospora genomes using comparative genomics revels a genus with tremendous synthesis potential of carbohydrate active enzymes and secondary metabolites.</title>
        <authorList>
            <person name="Sorensen T."/>
        </authorList>
    </citation>
    <scope>NUCLEOTIDE SEQUENCE [LARGE SCALE GENOMIC DNA]</scope>
    <source>
        <strain evidence="8 9">CBS 20057</strain>
    </source>
</reference>
<dbReference type="PROSITE" id="PS00086">
    <property type="entry name" value="CYTOCHROME_P450"/>
    <property type="match status" value="1"/>
</dbReference>
<dbReference type="InterPro" id="IPR050121">
    <property type="entry name" value="Cytochrome_P450_monoxygenase"/>
</dbReference>
<keyword evidence="6" id="KW-0560">Oxidoreductase</keyword>
<dbReference type="InterPro" id="IPR002401">
    <property type="entry name" value="Cyt_P450_E_grp-I"/>
</dbReference>
<evidence type="ECO:0000256" key="2">
    <source>
        <dbReference type="ARBA" id="ARBA00010617"/>
    </source>
</evidence>
<keyword evidence="6" id="KW-0503">Monooxygenase</keyword>
<comment type="similarity">
    <text evidence="2 6">Belongs to the cytochrome P450 family.</text>
</comment>
<keyword evidence="9" id="KW-1185">Reference proteome</keyword>
<dbReference type="Gene3D" id="1.10.630.10">
    <property type="entry name" value="Cytochrome P450"/>
    <property type="match status" value="1"/>
</dbReference>
<evidence type="ECO:0000313" key="9">
    <source>
        <dbReference type="Proteomes" id="UP001396898"/>
    </source>
</evidence>
<organism evidence="8 9">
    <name type="scientific">Apiospora marii</name>
    <dbReference type="NCBI Taxonomy" id="335849"/>
    <lineage>
        <taxon>Eukaryota</taxon>
        <taxon>Fungi</taxon>
        <taxon>Dikarya</taxon>
        <taxon>Ascomycota</taxon>
        <taxon>Pezizomycotina</taxon>
        <taxon>Sordariomycetes</taxon>
        <taxon>Xylariomycetidae</taxon>
        <taxon>Amphisphaeriales</taxon>
        <taxon>Apiosporaceae</taxon>
        <taxon>Apiospora</taxon>
    </lineage>
</organism>
<dbReference type="PRINTS" id="PR00463">
    <property type="entry name" value="EP450I"/>
</dbReference>
<dbReference type="PANTHER" id="PTHR24305">
    <property type="entry name" value="CYTOCHROME P450"/>
    <property type="match status" value="1"/>
</dbReference>
<gene>
    <name evidence="8" type="ORF">PG991_005404</name>
</gene>
<keyword evidence="7" id="KW-1133">Transmembrane helix</keyword>
<dbReference type="InterPro" id="IPR017972">
    <property type="entry name" value="Cyt_P450_CS"/>
</dbReference>
<keyword evidence="7" id="KW-0812">Transmembrane</keyword>
<keyword evidence="4 6" id="KW-0479">Metal-binding</keyword>
<evidence type="ECO:0000256" key="3">
    <source>
        <dbReference type="ARBA" id="ARBA00022617"/>
    </source>
</evidence>
<protein>
    <submittedName>
        <fullName evidence="8">Cytochrome p450</fullName>
    </submittedName>
</protein>
<evidence type="ECO:0000313" key="8">
    <source>
        <dbReference type="EMBL" id="KAK8028348.1"/>
    </source>
</evidence>
<evidence type="ECO:0000256" key="1">
    <source>
        <dbReference type="ARBA" id="ARBA00001971"/>
    </source>
</evidence>
<dbReference type="Pfam" id="PF00067">
    <property type="entry name" value="p450"/>
    <property type="match status" value="2"/>
</dbReference>
<evidence type="ECO:0000256" key="4">
    <source>
        <dbReference type="ARBA" id="ARBA00022723"/>
    </source>
</evidence>
<proteinExistence type="inferred from homology"/>